<proteinExistence type="predicted"/>
<keyword evidence="2" id="KW-1185">Reference proteome</keyword>
<comment type="caution">
    <text evidence="1">The sequence shown here is derived from an EMBL/GenBank/DDBJ whole genome shotgun (WGS) entry which is preliminary data.</text>
</comment>
<evidence type="ECO:0000313" key="1">
    <source>
        <dbReference type="EMBL" id="NDU97717.1"/>
    </source>
</evidence>
<gene>
    <name evidence="1" type="ORF">GK108_22725</name>
</gene>
<accession>A0A6L9LDN9</accession>
<dbReference type="Proteomes" id="UP000474175">
    <property type="component" value="Unassembled WGS sequence"/>
</dbReference>
<dbReference type="AlphaFoldDB" id="A0A6L9LDN9"/>
<evidence type="ECO:0000313" key="2">
    <source>
        <dbReference type="Proteomes" id="UP000474175"/>
    </source>
</evidence>
<sequence length="91" mass="10944">MRSDQNPNPETRFHNLTYQDQLDAVWQQGHLLVTRQIPGFWLHLYAVNTFFVEIWICQRTYTVTLLRVLNQPNDLDPYLYFVQLSLHELLP</sequence>
<reference evidence="1 2" key="1">
    <citation type="submission" date="2020-02" db="EMBL/GenBank/DDBJ databases">
        <title>Draft genome sequence of two Spirosoma agri KCTC 52727 and Spirosoma terrae KCTC 52035.</title>
        <authorList>
            <person name="Rojas J."/>
            <person name="Ambika Manirajan B."/>
            <person name="Suarez C."/>
            <person name="Ratering S."/>
            <person name="Schnell S."/>
        </authorList>
    </citation>
    <scope>NUCLEOTIDE SEQUENCE [LARGE SCALE GENOMIC DNA]</scope>
    <source>
        <strain evidence="1 2">KCTC 52035</strain>
    </source>
</reference>
<dbReference type="RefSeq" id="WP_163953433.1">
    <property type="nucleotide sequence ID" value="NZ_JAAFZH010000012.1"/>
</dbReference>
<name>A0A6L9LDN9_9BACT</name>
<organism evidence="1 2">
    <name type="scientific">Spirosoma terrae</name>
    <dbReference type="NCBI Taxonomy" id="1968276"/>
    <lineage>
        <taxon>Bacteria</taxon>
        <taxon>Pseudomonadati</taxon>
        <taxon>Bacteroidota</taxon>
        <taxon>Cytophagia</taxon>
        <taxon>Cytophagales</taxon>
        <taxon>Cytophagaceae</taxon>
        <taxon>Spirosoma</taxon>
    </lineage>
</organism>
<protein>
    <submittedName>
        <fullName evidence="1">Uncharacterized protein</fullName>
    </submittedName>
</protein>
<dbReference type="EMBL" id="JAAFZH010000012">
    <property type="protein sequence ID" value="NDU97717.1"/>
    <property type="molecule type" value="Genomic_DNA"/>
</dbReference>